<organism evidence="1">
    <name type="scientific">marine sediment metagenome</name>
    <dbReference type="NCBI Taxonomy" id="412755"/>
    <lineage>
        <taxon>unclassified sequences</taxon>
        <taxon>metagenomes</taxon>
        <taxon>ecological metagenomes</taxon>
    </lineage>
</organism>
<dbReference type="EMBL" id="LAZR01015952">
    <property type="protein sequence ID" value="KKM06617.1"/>
    <property type="molecule type" value="Genomic_DNA"/>
</dbReference>
<comment type="caution">
    <text evidence="1">The sequence shown here is derived from an EMBL/GenBank/DDBJ whole genome shotgun (WGS) entry which is preliminary data.</text>
</comment>
<protein>
    <submittedName>
        <fullName evidence="1">Uncharacterized protein</fullName>
    </submittedName>
</protein>
<sequence>MKEKKLIKVECNGCHNERLKEEGYDYSKYICKVCLRIIENIAKFDYPMLRFIADLEVDGYEPDIIKRQDLLNEFHTFLISKGYKI</sequence>
<gene>
    <name evidence="1" type="ORF">LCGC14_1742200</name>
</gene>
<evidence type="ECO:0000313" key="1">
    <source>
        <dbReference type="EMBL" id="KKM06617.1"/>
    </source>
</evidence>
<reference evidence="1" key="1">
    <citation type="journal article" date="2015" name="Nature">
        <title>Complex archaea that bridge the gap between prokaryotes and eukaryotes.</title>
        <authorList>
            <person name="Spang A."/>
            <person name="Saw J.H."/>
            <person name="Jorgensen S.L."/>
            <person name="Zaremba-Niedzwiedzka K."/>
            <person name="Martijn J."/>
            <person name="Lind A.E."/>
            <person name="van Eijk R."/>
            <person name="Schleper C."/>
            <person name="Guy L."/>
            <person name="Ettema T.J."/>
        </authorList>
    </citation>
    <scope>NUCLEOTIDE SEQUENCE</scope>
</reference>
<name>A0A0F9HTY5_9ZZZZ</name>
<proteinExistence type="predicted"/>
<accession>A0A0F9HTY5</accession>
<dbReference type="AlphaFoldDB" id="A0A0F9HTY5"/>